<reference evidence="1" key="1">
    <citation type="submission" date="2021-03" db="EMBL/GenBank/DDBJ databases">
        <title>Draft genome sequence of rust myrtle Austropuccinia psidii MF-1, a brazilian biotype.</title>
        <authorList>
            <person name="Quecine M.C."/>
            <person name="Pachon D.M.R."/>
            <person name="Bonatelli M.L."/>
            <person name="Correr F.H."/>
            <person name="Franceschini L.M."/>
            <person name="Leite T.F."/>
            <person name="Margarido G.R.A."/>
            <person name="Almeida C.A."/>
            <person name="Ferrarezi J.A."/>
            <person name="Labate C.A."/>
        </authorList>
    </citation>
    <scope>NUCLEOTIDE SEQUENCE</scope>
    <source>
        <strain evidence="1">MF-1</strain>
    </source>
</reference>
<evidence type="ECO:0000313" key="2">
    <source>
        <dbReference type="Proteomes" id="UP000765509"/>
    </source>
</evidence>
<dbReference type="AlphaFoldDB" id="A0A9Q3H7Q0"/>
<proteinExistence type="predicted"/>
<organism evidence="1 2">
    <name type="scientific">Austropuccinia psidii MF-1</name>
    <dbReference type="NCBI Taxonomy" id="1389203"/>
    <lineage>
        <taxon>Eukaryota</taxon>
        <taxon>Fungi</taxon>
        <taxon>Dikarya</taxon>
        <taxon>Basidiomycota</taxon>
        <taxon>Pucciniomycotina</taxon>
        <taxon>Pucciniomycetes</taxon>
        <taxon>Pucciniales</taxon>
        <taxon>Sphaerophragmiaceae</taxon>
        <taxon>Austropuccinia</taxon>
    </lineage>
</organism>
<evidence type="ECO:0000313" key="1">
    <source>
        <dbReference type="EMBL" id="MBW0494322.1"/>
    </source>
</evidence>
<accession>A0A9Q3H7Q0</accession>
<name>A0A9Q3H7Q0_9BASI</name>
<sequence>MEDARTYTRIFDTFLGVQKLKKTAIPVVRSEHLLTIRSGNIPVSVQELVYGGKAARVGASSQLLDRDNELLPSSKEGLGPRKKQELLKGCKPMSCKRKLPKINIL</sequence>
<dbReference type="Proteomes" id="UP000765509">
    <property type="component" value="Unassembled WGS sequence"/>
</dbReference>
<comment type="caution">
    <text evidence="1">The sequence shown here is derived from an EMBL/GenBank/DDBJ whole genome shotgun (WGS) entry which is preliminary data.</text>
</comment>
<dbReference type="EMBL" id="AVOT02012518">
    <property type="protein sequence ID" value="MBW0494322.1"/>
    <property type="molecule type" value="Genomic_DNA"/>
</dbReference>
<protein>
    <submittedName>
        <fullName evidence="1">Uncharacterized protein</fullName>
    </submittedName>
</protein>
<keyword evidence="2" id="KW-1185">Reference proteome</keyword>
<gene>
    <name evidence="1" type="ORF">O181_034037</name>
</gene>